<dbReference type="EMBL" id="UINC01001468">
    <property type="protein sequence ID" value="SUZ81443.1"/>
    <property type="molecule type" value="Genomic_DNA"/>
</dbReference>
<gene>
    <name evidence="6" type="ORF">METZ01_LOCUS34297</name>
</gene>
<protein>
    <recommendedName>
        <fullName evidence="5">RING-type domain-containing protein</fullName>
    </recommendedName>
</protein>
<feature type="domain" description="RING-type" evidence="5">
    <location>
        <begin position="323"/>
        <end position="364"/>
    </location>
</feature>
<dbReference type="PANTHER" id="PTHR12109">
    <property type="entry name" value="RING FINGER PROTEIN 141-RELATED"/>
    <property type="match status" value="1"/>
</dbReference>
<evidence type="ECO:0000256" key="1">
    <source>
        <dbReference type="ARBA" id="ARBA00022723"/>
    </source>
</evidence>
<keyword evidence="2" id="KW-0863">Zinc-finger</keyword>
<proteinExistence type="predicted"/>
<dbReference type="InterPro" id="IPR001841">
    <property type="entry name" value="Znf_RING"/>
</dbReference>
<evidence type="ECO:0000313" key="6">
    <source>
        <dbReference type="EMBL" id="SUZ81443.1"/>
    </source>
</evidence>
<organism evidence="6">
    <name type="scientific">marine metagenome</name>
    <dbReference type="NCBI Taxonomy" id="408172"/>
    <lineage>
        <taxon>unclassified sequences</taxon>
        <taxon>metagenomes</taxon>
        <taxon>ecological metagenomes</taxon>
    </lineage>
</organism>
<dbReference type="PROSITE" id="PS50089">
    <property type="entry name" value="ZF_RING_2"/>
    <property type="match status" value="2"/>
</dbReference>
<evidence type="ECO:0000259" key="5">
    <source>
        <dbReference type="PROSITE" id="PS50089"/>
    </source>
</evidence>
<feature type="domain" description="RING-type" evidence="5">
    <location>
        <begin position="264"/>
        <end position="309"/>
    </location>
</feature>
<dbReference type="GO" id="GO:0004842">
    <property type="term" value="F:ubiquitin-protein transferase activity"/>
    <property type="evidence" value="ECO:0007669"/>
    <property type="project" value="TreeGrafter"/>
</dbReference>
<name>A0A381QV76_9ZZZZ</name>
<dbReference type="SUPFAM" id="SSF57850">
    <property type="entry name" value="RING/U-box"/>
    <property type="match status" value="2"/>
</dbReference>
<dbReference type="PANTHER" id="PTHR12109:SF3">
    <property type="entry name" value="RING FINGER PROTEIN 141"/>
    <property type="match status" value="1"/>
</dbReference>
<dbReference type="SMART" id="SM00184">
    <property type="entry name" value="RING"/>
    <property type="match status" value="2"/>
</dbReference>
<dbReference type="Pfam" id="PF13639">
    <property type="entry name" value="zf-RING_2"/>
    <property type="match status" value="1"/>
</dbReference>
<dbReference type="InterPro" id="IPR013083">
    <property type="entry name" value="Znf_RING/FYVE/PHD"/>
</dbReference>
<dbReference type="Gene3D" id="3.30.40.10">
    <property type="entry name" value="Zinc/RING finger domain, C3HC4 (zinc finger)"/>
    <property type="match status" value="2"/>
</dbReference>
<feature type="region of interest" description="Disordered" evidence="4">
    <location>
        <begin position="1"/>
        <end position="20"/>
    </location>
</feature>
<keyword evidence="3" id="KW-0862">Zinc</keyword>
<sequence length="367" mass="43156">MSDNNNNPENIEEEEKTNEEVGNELIEQTNNILENINHNFRRRARERLLSNDLDIRNRISRNTNNLDNFLRSRINLREQLEATRCNYLINPERFCSRMKTNNSDYCIYHQSMTTLNNTRLTSQRLLERPPRGRPHRNIYSIEDLRNNIESQRQRQPVFIGVSSSNISFGVTSSNIDDNVSIGITNNIGVTDNNIVHHWVQNNDDVSLGVTTNSTDVPELNLFNLITRHGRRNGRTFDFLNREFISRPRDNLAELKEQKDKNGKCPLCQKTVYSPFVMLDCNHKFHLNCFIILNTDEDNKYELMEECLKCGDKINMNLKEENDCSICLEKLIDDDIEIELPCKHRFHVYCIQRWVDINKNCPLCRKTF</sequence>
<dbReference type="AlphaFoldDB" id="A0A381QV76"/>
<keyword evidence="1" id="KW-0479">Metal-binding</keyword>
<dbReference type="InterPro" id="IPR047126">
    <property type="entry name" value="RNF141-like"/>
</dbReference>
<evidence type="ECO:0000256" key="2">
    <source>
        <dbReference type="ARBA" id="ARBA00022771"/>
    </source>
</evidence>
<dbReference type="GO" id="GO:0008270">
    <property type="term" value="F:zinc ion binding"/>
    <property type="evidence" value="ECO:0007669"/>
    <property type="project" value="UniProtKB-KW"/>
</dbReference>
<evidence type="ECO:0000256" key="4">
    <source>
        <dbReference type="SAM" id="MobiDB-lite"/>
    </source>
</evidence>
<evidence type="ECO:0000256" key="3">
    <source>
        <dbReference type="ARBA" id="ARBA00022833"/>
    </source>
</evidence>
<dbReference type="SMART" id="SM00744">
    <property type="entry name" value="RINGv"/>
    <property type="match status" value="1"/>
</dbReference>
<accession>A0A381QV76</accession>
<dbReference type="InterPro" id="IPR011016">
    <property type="entry name" value="Znf_RING-CH"/>
</dbReference>
<reference evidence="6" key="1">
    <citation type="submission" date="2018-05" db="EMBL/GenBank/DDBJ databases">
        <authorList>
            <person name="Lanie J.A."/>
            <person name="Ng W.-L."/>
            <person name="Kazmierczak K.M."/>
            <person name="Andrzejewski T.M."/>
            <person name="Davidsen T.M."/>
            <person name="Wayne K.J."/>
            <person name="Tettelin H."/>
            <person name="Glass J.I."/>
            <person name="Rusch D."/>
            <person name="Podicherti R."/>
            <person name="Tsui H.-C.T."/>
            <person name="Winkler M.E."/>
        </authorList>
    </citation>
    <scope>NUCLEOTIDE SEQUENCE</scope>
</reference>
<dbReference type="GO" id="GO:0051865">
    <property type="term" value="P:protein autoubiquitination"/>
    <property type="evidence" value="ECO:0007669"/>
    <property type="project" value="TreeGrafter"/>
</dbReference>